<dbReference type="Pfam" id="PF07963">
    <property type="entry name" value="N_methyl"/>
    <property type="match status" value="1"/>
</dbReference>
<dbReference type="PANTHER" id="PTHR30093">
    <property type="entry name" value="GENERAL SECRETION PATHWAY PROTEIN G"/>
    <property type="match status" value="1"/>
</dbReference>
<keyword evidence="1" id="KW-0472">Membrane</keyword>
<evidence type="ECO:0000256" key="1">
    <source>
        <dbReference type="SAM" id="Phobius"/>
    </source>
</evidence>
<dbReference type="SUPFAM" id="SSF54523">
    <property type="entry name" value="Pili subunits"/>
    <property type="match status" value="1"/>
</dbReference>
<name>A0A934V6H3_9BACT</name>
<dbReference type="NCBIfam" id="TIGR02532">
    <property type="entry name" value="IV_pilin_GFxxxE"/>
    <property type="match status" value="1"/>
</dbReference>
<accession>A0A934V6H3</accession>
<feature type="transmembrane region" description="Helical" evidence="1">
    <location>
        <begin position="20"/>
        <end position="38"/>
    </location>
</feature>
<dbReference type="InterPro" id="IPR027558">
    <property type="entry name" value="Pre_pil_HX9DG_C"/>
</dbReference>
<dbReference type="Proteomes" id="UP000600139">
    <property type="component" value="Unassembled WGS sequence"/>
</dbReference>
<evidence type="ECO:0000313" key="2">
    <source>
        <dbReference type="EMBL" id="MBK1815032.1"/>
    </source>
</evidence>
<dbReference type="InterPro" id="IPR012902">
    <property type="entry name" value="N_methyl_site"/>
</dbReference>
<proteinExistence type="predicted"/>
<keyword evidence="3" id="KW-1185">Reference proteome</keyword>
<dbReference type="EMBL" id="JAENIK010000004">
    <property type="protein sequence ID" value="MBK1815032.1"/>
    <property type="molecule type" value="Genomic_DNA"/>
</dbReference>
<organism evidence="2 3">
    <name type="scientific">Luteolibacter yonseiensis</name>
    <dbReference type="NCBI Taxonomy" id="1144680"/>
    <lineage>
        <taxon>Bacteria</taxon>
        <taxon>Pseudomonadati</taxon>
        <taxon>Verrucomicrobiota</taxon>
        <taxon>Verrucomicrobiia</taxon>
        <taxon>Verrucomicrobiales</taxon>
        <taxon>Verrucomicrobiaceae</taxon>
        <taxon>Luteolibacter</taxon>
    </lineage>
</organism>
<protein>
    <submittedName>
        <fullName evidence="2">Type II secretion system protein</fullName>
    </submittedName>
</protein>
<keyword evidence="1" id="KW-1133">Transmembrane helix</keyword>
<dbReference type="InterPro" id="IPR045584">
    <property type="entry name" value="Pilin-like"/>
</dbReference>
<keyword evidence="1" id="KW-0812">Transmembrane</keyword>
<dbReference type="AlphaFoldDB" id="A0A934V6H3"/>
<comment type="caution">
    <text evidence="2">The sequence shown here is derived from an EMBL/GenBank/DDBJ whole genome shotgun (WGS) entry which is preliminary data.</text>
</comment>
<gene>
    <name evidence="2" type="ORF">JIN84_05360</name>
</gene>
<sequence length="239" mass="26264">MKCPRIVPRRLRRGFTLLELLVVMSLMIGLCAVGAAVWRKSSSSAKKVICMGNLRTIGVAMHAHAQENGGVLPLTTHSTTLDQAWIYRLEDHLGNFDEVRICPSDPRGKERLEARGTSYILNSFVFVPSVDAFGRPRGKAMNRLINMDDPTRTLLATVCSDDVGVAPGNDHTHSESWKKWSVVCRDIAPGRHGSSRGDGMDGGSNYLYADGHVSFIRATELKRQIESGINPAQPPGWNP</sequence>
<dbReference type="NCBIfam" id="TIGR04294">
    <property type="entry name" value="pre_pil_HX9DG"/>
    <property type="match status" value="1"/>
</dbReference>
<dbReference type="RefSeq" id="WP_200349978.1">
    <property type="nucleotide sequence ID" value="NZ_BAABHZ010000010.1"/>
</dbReference>
<evidence type="ECO:0000313" key="3">
    <source>
        <dbReference type="Proteomes" id="UP000600139"/>
    </source>
</evidence>
<reference evidence="2" key="1">
    <citation type="submission" date="2021-01" db="EMBL/GenBank/DDBJ databases">
        <title>Modified the classification status of verrucomicrobia.</title>
        <authorList>
            <person name="Feng X."/>
        </authorList>
    </citation>
    <scope>NUCLEOTIDE SEQUENCE</scope>
    <source>
        <strain evidence="2">JCM 18052</strain>
    </source>
</reference>